<dbReference type="Proteomes" id="UP000799536">
    <property type="component" value="Unassembled WGS sequence"/>
</dbReference>
<organism evidence="1 2">
    <name type="scientific">Delitschia confertaspora ATCC 74209</name>
    <dbReference type="NCBI Taxonomy" id="1513339"/>
    <lineage>
        <taxon>Eukaryota</taxon>
        <taxon>Fungi</taxon>
        <taxon>Dikarya</taxon>
        <taxon>Ascomycota</taxon>
        <taxon>Pezizomycotina</taxon>
        <taxon>Dothideomycetes</taxon>
        <taxon>Pleosporomycetidae</taxon>
        <taxon>Pleosporales</taxon>
        <taxon>Delitschiaceae</taxon>
        <taxon>Delitschia</taxon>
    </lineage>
</organism>
<proteinExistence type="predicted"/>
<evidence type="ECO:0000313" key="2">
    <source>
        <dbReference type="Proteomes" id="UP000799536"/>
    </source>
</evidence>
<sequence>MSRIDGTFLKWWHTKLGLARQSGRSWYCARLLEEIREVRQANTVTERPREISDVFFALSGAHHDGIPIGEVIPLIARRNLVVYAYMIGKYTMRWSFHRTIAWMCKGDWKEMLEVVNPDKDSKLKVVAELHGIDPEEFKLVAHRLLQMWPLLP</sequence>
<keyword evidence="2" id="KW-1185">Reference proteome</keyword>
<evidence type="ECO:0000313" key="1">
    <source>
        <dbReference type="EMBL" id="KAF2201356.1"/>
    </source>
</evidence>
<name>A0A9P4JNB4_9PLEO</name>
<dbReference type="OrthoDB" id="3582307at2759"/>
<accession>A0A9P4JNB4</accession>
<dbReference type="AlphaFoldDB" id="A0A9P4JNB4"/>
<protein>
    <submittedName>
        <fullName evidence="1">Uncharacterized protein</fullName>
    </submittedName>
</protein>
<comment type="caution">
    <text evidence="1">The sequence shown here is derived from an EMBL/GenBank/DDBJ whole genome shotgun (WGS) entry which is preliminary data.</text>
</comment>
<gene>
    <name evidence="1" type="ORF">GQ43DRAFT_371653</name>
</gene>
<reference evidence="1" key="1">
    <citation type="journal article" date="2020" name="Stud. Mycol.">
        <title>101 Dothideomycetes genomes: a test case for predicting lifestyles and emergence of pathogens.</title>
        <authorList>
            <person name="Haridas S."/>
            <person name="Albert R."/>
            <person name="Binder M."/>
            <person name="Bloem J."/>
            <person name="Labutti K."/>
            <person name="Salamov A."/>
            <person name="Andreopoulos B."/>
            <person name="Baker S."/>
            <person name="Barry K."/>
            <person name="Bills G."/>
            <person name="Bluhm B."/>
            <person name="Cannon C."/>
            <person name="Castanera R."/>
            <person name="Culley D."/>
            <person name="Daum C."/>
            <person name="Ezra D."/>
            <person name="Gonzalez J."/>
            <person name="Henrissat B."/>
            <person name="Kuo A."/>
            <person name="Liang C."/>
            <person name="Lipzen A."/>
            <person name="Lutzoni F."/>
            <person name="Magnuson J."/>
            <person name="Mondo S."/>
            <person name="Nolan M."/>
            <person name="Ohm R."/>
            <person name="Pangilinan J."/>
            <person name="Park H.-J."/>
            <person name="Ramirez L."/>
            <person name="Alfaro M."/>
            <person name="Sun H."/>
            <person name="Tritt A."/>
            <person name="Yoshinaga Y."/>
            <person name="Zwiers L.-H."/>
            <person name="Turgeon B."/>
            <person name="Goodwin S."/>
            <person name="Spatafora J."/>
            <person name="Crous P."/>
            <person name="Grigoriev I."/>
        </authorList>
    </citation>
    <scope>NUCLEOTIDE SEQUENCE</scope>
    <source>
        <strain evidence="1">ATCC 74209</strain>
    </source>
</reference>
<dbReference type="EMBL" id="ML993979">
    <property type="protein sequence ID" value="KAF2201356.1"/>
    <property type="molecule type" value="Genomic_DNA"/>
</dbReference>